<dbReference type="InterPro" id="IPR019642">
    <property type="entry name" value="DUF2507"/>
</dbReference>
<dbReference type="Pfam" id="PF10702">
    <property type="entry name" value="DUF2507"/>
    <property type="match status" value="1"/>
</dbReference>
<dbReference type="SUPFAM" id="SSF111126">
    <property type="entry name" value="Ligand-binding domain in the NO signalling and Golgi transport"/>
    <property type="match status" value="1"/>
</dbReference>
<name>A0AAJ5USB2_9BACI</name>
<keyword evidence="4" id="KW-1185">Reference proteome</keyword>
<dbReference type="Proteomes" id="UP001289615">
    <property type="component" value="Unassembled WGS sequence"/>
</dbReference>
<accession>A0AAJ5USB2</accession>
<evidence type="ECO:0000313" key="2">
    <source>
        <dbReference type="EMBL" id="WDV05814.1"/>
    </source>
</evidence>
<evidence type="ECO:0000313" key="3">
    <source>
        <dbReference type="Proteomes" id="UP001219585"/>
    </source>
</evidence>
<dbReference type="EMBL" id="JAXUIA010000008">
    <property type="protein sequence ID" value="MEA0977165.1"/>
    <property type="molecule type" value="Genomic_DNA"/>
</dbReference>
<organism evidence="2 3">
    <name type="scientific">Lysinibacillus irui</name>
    <dbReference type="NCBI Taxonomy" id="2998077"/>
    <lineage>
        <taxon>Bacteria</taxon>
        <taxon>Bacillati</taxon>
        <taxon>Bacillota</taxon>
        <taxon>Bacilli</taxon>
        <taxon>Bacillales</taxon>
        <taxon>Bacillaceae</taxon>
        <taxon>Lysinibacillus</taxon>
    </lineage>
</organism>
<sequence>MLNTPSPTISSFGYEIIRDHILSSILGKHEDDVLYWAGKELARKFPCKSQDELIAFFADACWGTLALLKESKDGRIFELTNDPEILQIKQRSFRLEAGFIAEQIQLAKGYLTECYEEKREKQHHVMFTVKWDVKERIMNTIPTE</sequence>
<dbReference type="Proteomes" id="UP001219585">
    <property type="component" value="Chromosome"/>
</dbReference>
<reference evidence="1 4" key="2">
    <citation type="submission" date="2023-12" db="EMBL/GenBank/DDBJ databases">
        <title>Genome comparison identifies genes involved in endophytic behavior of Lysinibacillus irui and provides insights into its role as a plant-growth promoting bacterium.</title>
        <authorList>
            <person name="Hilario S."/>
            <person name="Matos I."/>
            <person name="Goncalves M.F.M."/>
            <person name="Pardo C.A."/>
            <person name="Santos M.J."/>
        </authorList>
    </citation>
    <scope>NUCLEOTIDE SEQUENCE [LARGE SCALE GENOMIC DNA]</scope>
    <source>
        <strain evidence="1 4">B3</strain>
    </source>
</reference>
<dbReference type="AlphaFoldDB" id="A0AAJ5USB2"/>
<dbReference type="KEGG" id="liu:OU989_16115"/>
<evidence type="ECO:0000313" key="4">
    <source>
        <dbReference type="Proteomes" id="UP001289615"/>
    </source>
</evidence>
<proteinExistence type="predicted"/>
<gene>
    <name evidence="2" type="ORF">OU989_16115</name>
    <name evidence="1" type="ORF">U6C28_12715</name>
</gene>
<reference evidence="2" key="1">
    <citation type="submission" date="2022-11" db="EMBL/GenBank/DDBJ databases">
        <title>Lysinibacillus irui.</title>
        <authorList>
            <person name="Akintayo S.O."/>
        </authorList>
    </citation>
    <scope>NUCLEOTIDE SEQUENCE</scope>
    <source>
        <strain evidence="2">IRB4-01</strain>
    </source>
</reference>
<dbReference type="Gene3D" id="3.30.1380.20">
    <property type="entry name" value="Trafficking protein particle complex subunit 3"/>
    <property type="match status" value="1"/>
</dbReference>
<protein>
    <submittedName>
        <fullName evidence="2">YslB family protein</fullName>
    </submittedName>
</protein>
<evidence type="ECO:0000313" key="1">
    <source>
        <dbReference type="EMBL" id="MEA0977165.1"/>
    </source>
</evidence>
<dbReference type="RefSeq" id="WP_274794016.1">
    <property type="nucleotide sequence ID" value="NZ_CP113527.1"/>
</dbReference>
<dbReference type="InterPro" id="IPR024096">
    <property type="entry name" value="NO_sig/Golgi_transp_ligand-bd"/>
</dbReference>
<dbReference type="EMBL" id="CP113527">
    <property type="protein sequence ID" value="WDV05814.1"/>
    <property type="molecule type" value="Genomic_DNA"/>
</dbReference>